<dbReference type="EMBL" id="CP001966">
    <property type="protein sequence ID" value="ADG80070.1"/>
    <property type="molecule type" value="Genomic_DNA"/>
</dbReference>
<organism evidence="2 3">
    <name type="scientific">Tsukamurella paurometabola (strain ATCC 8368 / DSM 20162 / CCUG 35730 / CIP 100753 / JCM 10117 / KCTC 9821 / NBRC 16120 / NCIMB 702349 / NCTC 13040)</name>
    <name type="common">Corynebacterium paurometabolum</name>
    <dbReference type="NCBI Taxonomy" id="521096"/>
    <lineage>
        <taxon>Bacteria</taxon>
        <taxon>Bacillati</taxon>
        <taxon>Actinomycetota</taxon>
        <taxon>Actinomycetes</taxon>
        <taxon>Mycobacteriales</taxon>
        <taxon>Tsukamurellaceae</taxon>
        <taxon>Tsukamurella</taxon>
    </lineage>
</organism>
<gene>
    <name evidence="2" type="ordered locus">Tpau_3491</name>
</gene>
<evidence type="ECO:0000313" key="3">
    <source>
        <dbReference type="Proteomes" id="UP000001213"/>
    </source>
</evidence>
<sequence>MTENTIRRAGADGAVSPHAMPRALRWARWLLIAVSIGHAAAIVAVIALRESIRADIVLAHPEYTATEASRMVLLELIRTGSFHLLLVVVCAIYAIKLPAGRPRVVRIIIISQVLSLIFGGFTIATAPSALIPVQVPFVIAAVVILILFARPESRAYLAERRAVERASSA</sequence>
<dbReference type="HOGENOM" id="CLU_1577813_0_0_11"/>
<proteinExistence type="predicted"/>
<accession>D5UX51</accession>
<keyword evidence="1" id="KW-1133">Transmembrane helix</keyword>
<keyword evidence="1" id="KW-0472">Membrane</keyword>
<dbReference type="Proteomes" id="UP000001213">
    <property type="component" value="Chromosome"/>
</dbReference>
<feature type="transmembrane region" description="Helical" evidence="1">
    <location>
        <begin position="76"/>
        <end position="95"/>
    </location>
</feature>
<protein>
    <submittedName>
        <fullName evidence="2">Uncharacterized protein</fullName>
    </submittedName>
</protein>
<keyword evidence="1" id="KW-0812">Transmembrane</keyword>
<feature type="transmembrane region" description="Helical" evidence="1">
    <location>
        <begin position="29"/>
        <end position="48"/>
    </location>
</feature>
<keyword evidence="3" id="KW-1185">Reference proteome</keyword>
<dbReference type="STRING" id="521096.Tpau_3491"/>
<reference evidence="3" key="1">
    <citation type="submission" date="2010-03" db="EMBL/GenBank/DDBJ databases">
        <title>The complete chromosome of Tsukamurella paurometabola DSM 20162.</title>
        <authorList>
            <consortium name="US DOE Joint Genome Institute (JGI-PGF)"/>
            <person name="Lucas S."/>
            <person name="Copeland A."/>
            <person name="Lapidus A."/>
            <person name="Glavina del Rio T."/>
            <person name="Dalin E."/>
            <person name="Tice H."/>
            <person name="Bruce D."/>
            <person name="Goodwin L."/>
            <person name="Pitluck S."/>
            <person name="Kyrpides N."/>
            <person name="Mavromatis K."/>
            <person name="Ivanova N."/>
            <person name="Mikhailova N."/>
            <person name="Munk A.C."/>
            <person name="Brettin T."/>
            <person name="Detter J.C."/>
            <person name="Tapia R."/>
            <person name="Han C."/>
            <person name="Larimer F."/>
            <person name="Land M."/>
            <person name="Hauser L."/>
            <person name="Markowitz V."/>
            <person name="Cheng J.-F."/>
            <person name="Hugenholtz P."/>
            <person name="Woyke T."/>
            <person name="Wu D."/>
            <person name="Jando M."/>
            <person name="Brambilla E."/>
            <person name="Klenk H.-P."/>
            <person name="Eisen J.A."/>
        </authorList>
    </citation>
    <scope>NUCLEOTIDE SEQUENCE [LARGE SCALE GENOMIC DNA]</scope>
    <source>
        <strain evidence="3">ATCC 8368 / DSM 20162 / CCUG 35730 / CIP 100753 / JCM 10117 / KCTC 9821 / NBRC 16120 / NCIMB 702349 / NCTC 13040</strain>
    </source>
</reference>
<dbReference type="KEGG" id="tpr:Tpau_3491"/>
<dbReference type="RefSeq" id="WP_013128067.1">
    <property type="nucleotide sequence ID" value="NC_014158.1"/>
</dbReference>
<feature type="transmembrane region" description="Helical" evidence="1">
    <location>
        <begin position="130"/>
        <end position="149"/>
    </location>
</feature>
<reference evidence="2 3" key="2">
    <citation type="journal article" date="2011" name="Stand. Genomic Sci.">
        <title>Complete genome sequence of Tsukamurella paurometabola type strain (no. 33).</title>
        <authorList>
            <person name="Munk A.C."/>
            <person name="Lapidus A."/>
            <person name="Lucas S."/>
            <person name="Nolan M."/>
            <person name="Tice H."/>
            <person name="Cheng J.F."/>
            <person name="Del Rio T.G."/>
            <person name="Goodwin L."/>
            <person name="Pitluck S."/>
            <person name="Liolios K."/>
            <person name="Huntemann M."/>
            <person name="Ivanova N."/>
            <person name="Mavromatis K."/>
            <person name="Mikhailova N."/>
            <person name="Pati A."/>
            <person name="Chen A."/>
            <person name="Palaniappan K."/>
            <person name="Tapia R."/>
            <person name="Han C."/>
            <person name="Land M."/>
            <person name="Hauser L."/>
            <person name="Chang Y.J."/>
            <person name="Jeffries C.D."/>
            <person name="Brettin T."/>
            <person name="Yasawong M."/>
            <person name="Brambilla E.M."/>
            <person name="Rohde M."/>
            <person name="Sikorski J."/>
            <person name="Goker M."/>
            <person name="Detter J.C."/>
            <person name="Woyke T."/>
            <person name="Bristow J."/>
            <person name="Eisen J.A."/>
            <person name="Markowitz V."/>
            <person name="Hugenholtz P."/>
            <person name="Kyrpides N.C."/>
            <person name="Klenk H.P."/>
        </authorList>
    </citation>
    <scope>NUCLEOTIDE SEQUENCE [LARGE SCALE GENOMIC DNA]</scope>
    <source>
        <strain evidence="3">ATCC 8368 / DSM 20162 / CCUG 35730 / CIP 100753 / JCM 10117 / KCTC 9821 / NBRC 16120 / NCIMB 702349 / NCTC 13040</strain>
    </source>
</reference>
<name>D5UX51_TSUPD</name>
<feature type="transmembrane region" description="Helical" evidence="1">
    <location>
        <begin position="107"/>
        <end position="124"/>
    </location>
</feature>
<dbReference type="eggNOG" id="ENOG50327F1">
    <property type="taxonomic scope" value="Bacteria"/>
</dbReference>
<evidence type="ECO:0000313" key="2">
    <source>
        <dbReference type="EMBL" id="ADG80070.1"/>
    </source>
</evidence>
<evidence type="ECO:0000256" key="1">
    <source>
        <dbReference type="SAM" id="Phobius"/>
    </source>
</evidence>
<dbReference type="AlphaFoldDB" id="D5UX51"/>